<dbReference type="PANTHER" id="PTHR43547:SF2">
    <property type="entry name" value="HYBRID SIGNAL TRANSDUCTION HISTIDINE KINASE C"/>
    <property type="match status" value="1"/>
</dbReference>
<dbReference type="InterPro" id="IPR036890">
    <property type="entry name" value="HATPase_C_sf"/>
</dbReference>
<feature type="transmembrane region" description="Helical" evidence="10">
    <location>
        <begin position="344"/>
        <end position="365"/>
    </location>
</feature>
<comment type="caution">
    <text evidence="14">The sequence shown here is derived from an EMBL/GenBank/DDBJ whole genome shotgun (WGS) entry which is preliminary data.</text>
</comment>
<dbReference type="SUPFAM" id="SSF55874">
    <property type="entry name" value="ATPase domain of HSP90 chaperone/DNA topoisomerase II/histidine kinase"/>
    <property type="match status" value="1"/>
</dbReference>
<dbReference type="SMART" id="SM00387">
    <property type="entry name" value="HATPase_c"/>
    <property type="match status" value="1"/>
</dbReference>
<dbReference type="GO" id="GO:0000155">
    <property type="term" value="F:phosphorelay sensor kinase activity"/>
    <property type="evidence" value="ECO:0007669"/>
    <property type="project" value="InterPro"/>
</dbReference>
<dbReference type="Proteomes" id="UP000037755">
    <property type="component" value="Unassembled WGS sequence"/>
</dbReference>
<evidence type="ECO:0000259" key="13">
    <source>
        <dbReference type="PROSITE" id="PS50110"/>
    </source>
</evidence>
<keyword evidence="10" id="KW-0812">Transmembrane</keyword>
<dbReference type="Gene3D" id="1.10.287.130">
    <property type="match status" value="1"/>
</dbReference>
<dbReference type="OrthoDB" id="1522078at2"/>
<dbReference type="InterPro" id="IPR036097">
    <property type="entry name" value="HisK_dim/P_sf"/>
</dbReference>
<dbReference type="Pfam" id="PF12833">
    <property type="entry name" value="HTH_18"/>
    <property type="match status" value="1"/>
</dbReference>
<feature type="domain" description="Histidine kinase" evidence="12">
    <location>
        <begin position="411"/>
        <end position="624"/>
    </location>
</feature>
<dbReference type="Pfam" id="PF02518">
    <property type="entry name" value="HATPase_c"/>
    <property type="match status" value="1"/>
</dbReference>
<dbReference type="SMART" id="SM00342">
    <property type="entry name" value="HTH_ARAC"/>
    <property type="match status" value="1"/>
</dbReference>
<dbReference type="PANTHER" id="PTHR43547">
    <property type="entry name" value="TWO-COMPONENT HISTIDINE KINASE"/>
    <property type="match status" value="1"/>
</dbReference>
<dbReference type="RefSeq" id="WP_054406900.1">
    <property type="nucleotide sequence ID" value="NZ_FOYA01000003.1"/>
</dbReference>
<evidence type="ECO:0000256" key="5">
    <source>
        <dbReference type="ARBA" id="ARBA00022777"/>
    </source>
</evidence>
<dbReference type="EMBL" id="LIYD01000005">
    <property type="protein sequence ID" value="KOS05692.1"/>
    <property type="molecule type" value="Genomic_DNA"/>
</dbReference>
<dbReference type="InterPro" id="IPR011006">
    <property type="entry name" value="CheY-like_superfamily"/>
</dbReference>
<dbReference type="SUPFAM" id="SSF47384">
    <property type="entry name" value="Homodimeric domain of signal transducing histidine kinase"/>
    <property type="match status" value="1"/>
</dbReference>
<evidence type="ECO:0000313" key="15">
    <source>
        <dbReference type="Proteomes" id="UP000037755"/>
    </source>
</evidence>
<dbReference type="Gene3D" id="3.30.565.10">
    <property type="entry name" value="Histidine kinase-like ATPase, C-terminal domain"/>
    <property type="match status" value="1"/>
</dbReference>
<dbReference type="InterPro" id="IPR018062">
    <property type="entry name" value="HTH_AraC-typ_CS"/>
</dbReference>
<organism evidence="14 15">
    <name type="scientific">Flavobacterium akiainvivens</name>
    <dbReference type="NCBI Taxonomy" id="1202724"/>
    <lineage>
        <taxon>Bacteria</taxon>
        <taxon>Pseudomonadati</taxon>
        <taxon>Bacteroidota</taxon>
        <taxon>Flavobacteriia</taxon>
        <taxon>Flavobacteriales</taxon>
        <taxon>Flavobacteriaceae</taxon>
        <taxon>Flavobacterium</taxon>
    </lineage>
</organism>
<name>A0A0M9VHL3_9FLAO</name>
<proteinExistence type="predicted"/>
<dbReference type="EC" id="2.7.13.3" evidence="2"/>
<reference evidence="14 15" key="1">
    <citation type="submission" date="2015-08" db="EMBL/GenBank/DDBJ databases">
        <title>Whole genome sequence of Flavobacterium akiainvivens IK-1T, from decaying Wikstroemia oahuensis, an endemic Hawaiian shrub.</title>
        <authorList>
            <person name="Wan X."/>
            <person name="Hou S."/>
            <person name="Saito J."/>
            <person name="Donachie S."/>
        </authorList>
    </citation>
    <scope>NUCLEOTIDE SEQUENCE [LARGE SCALE GENOMIC DNA]</scope>
    <source>
        <strain evidence="14 15">IK-1</strain>
    </source>
</reference>
<evidence type="ECO:0000313" key="14">
    <source>
        <dbReference type="EMBL" id="KOS05692.1"/>
    </source>
</evidence>
<feature type="modified residue" description="4-aspartylphosphate" evidence="9">
    <location>
        <position position="711"/>
    </location>
</feature>
<evidence type="ECO:0000259" key="12">
    <source>
        <dbReference type="PROSITE" id="PS50109"/>
    </source>
</evidence>
<dbReference type="SUPFAM" id="SSF52172">
    <property type="entry name" value="CheY-like"/>
    <property type="match status" value="1"/>
</dbReference>
<evidence type="ECO:0000256" key="4">
    <source>
        <dbReference type="ARBA" id="ARBA00022679"/>
    </source>
</evidence>
<dbReference type="InterPro" id="IPR004358">
    <property type="entry name" value="Sig_transdc_His_kin-like_C"/>
</dbReference>
<feature type="domain" description="HTH araC/xylS-type" evidence="11">
    <location>
        <begin position="810"/>
        <end position="907"/>
    </location>
</feature>
<dbReference type="SMART" id="SM00448">
    <property type="entry name" value="REC"/>
    <property type="match status" value="1"/>
</dbReference>
<dbReference type="PROSITE" id="PS50110">
    <property type="entry name" value="RESPONSE_REGULATORY"/>
    <property type="match status" value="1"/>
</dbReference>
<dbReference type="PROSITE" id="PS01124">
    <property type="entry name" value="HTH_ARAC_FAMILY_2"/>
    <property type="match status" value="1"/>
</dbReference>
<evidence type="ECO:0000256" key="2">
    <source>
        <dbReference type="ARBA" id="ARBA00012438"/>
    </source>
</evidence>
<sequence>MLLRFIKHLYTLFCIAVLFTLFSGCTQTGNVKTIKIGFSQAMTTDEWRRQMNKSMQVEASLHPEVALEIKDAQNNVAAQIKDIESFIANGVDVIIVSPIEAKPLSAVIQKAISSGIPVLAVDRKTDNEAFTAFLGADNIEVGRNAASYIVANTTGNVDIIEITGLKTSSPAYERSLGFSQVLARNSRLHLTQTVNADWEEPAAKTAFKQALQANPNTQYVFAHNDRMALGAWQAAKELGLDGINIIGVDALNTPNGGIELVKQGVLTATLLYPNGGNEAIRLAMSIYKREPFAKNNLLSTIVVDRNNADIIKNQADKVAQQQQVIENQLKAIKVQEQEFASQNLLVKLLTFFLVIIFSLAVYSIYSTLSLSQKKKQLEATNTTVTSQKNEIEAMAAAARHANEARLGFFTGLSHEFKTPLTLIMSYAESLSENNRVKSTPLTDEVKLIYNNSERLLRLVNQLLDFRQVEEQKLSLHAAPANLYDFTLALMAHFKGEATRRNIAFTVVCSNQNIEAYIDRNLMDKVYFNLMGNAFKFTPDNGTITISLTETPDDVQVTVKDSGIGIPEKELQLIFNPFYRASNNTRNSSGIGLSISREFVQLHGGTLEATSHHGAAFTLTLQKGSTHLAAAQITTAQNSATPALLHDIESEVPPVAHRPAAEKHTLLVVEDHPDLVNFLSSKLSDGYEVLTSDGTDAVTLALHNIPDIIICDVNLNGTDGFEISRTLKKDLRTSHIPILMLTALSNKESVLKGLQAGADGYLTKPFSLAVLQQSLENLLYNREKLRYYYTNNIYKIATETRFGNAEQDFVTKMNGVIAQNMDNPAFSVEELAEKMGVSRVQLYRKVKALMGISISDHINNIRLEKASEMLKNASLNVSEVAYALGYSSPNYFSTAFKNKFGVSPKDYR</sequence>
<evidence type="ECO:0000256" key="7">
    <source>
        <dbReference type="ARBA" id="ARBA00023125"/>
    </source>
</evidence>
<evidence type="ECO:0000256" key="6">
    <source>
        <dbReference type="ARBA" id="ARBA00023015"/>
    </source>
</evidence>
<dbReference type="InterPro" id="IPR003594">
    <property type="entry name" value="HATPase_dom"/>
</dbReference>
<feature type="domain" description="Response regulatory" evidence="13">
    <location>
        <begin position="664"/>
        <end position="778"/>
    </location>
</feature>
<dbReference type="InterPro" id="IPR009057">
    <property type="entry name" value="Homeodomain-like_sf"/>
</dbReference>
<dbReference type="Gene3D" id="3.40.50.2300">
    <property type="match status" value="3"/>
</dbReference>
<dbReference type="PROSITE" id="PS00041">
    <property type="entry name" value="HTH_ARAC_FAMILY_1"/>
    <property type="match status" value="1"/>
</dbReference>
<keyword evidence="10" id="KW-0472">Membrane</keyword>
<evidence type="ECO:0000256" key="10">
    <source>
        <dbReference type="SAM" id="Phobius"/>
    </source>
</evidence>
<dbReference type="CDD" id="cd00082">
    <property type="entry name" value="HisKA"/>
    <property type="match status" value="1"/>
</dbReference>
<dbReference type="InterPro" id="IPR028082">
    <property type="entry name" value="Peripla_BP_I"/>
</dbReference>
<dbReference type="InterPro" id="IPR001789">
    <property type="entry name" value="Sig_transdc_resp-reg_receiver"/>
</dbReference>
<keyword evidence="3 9" id="KW-0597">Phosphoprotein</keyword>
<dbReference type="InterPro" id="IPR003661">
    <property type="entry name" value="HisK_dim/P_dom"/>
</dbReference>
<dbReference type="Pfam" id="PF13407">
    <property type="entry name" value="Peripla_BP_4"/>
    <property type="match status" value="1"/>
</dbReference>
<keyword evidence="7" id="KW-0238">DNA-binding</keyword>
<keyword evidence="4" id="KW-0808">Transferase</keyword>
<dbReference type="SUPFAM" id="SSF53822">
    <property type="entry name" value="Periplasmic binding protein-like I"/>
    <property type="match status" value="1"/>
</dbReference>
<evidence type="ECO:0000259" key="11">
    <source>
        <dbReference type="PROSITE" id="PS01124"/>
    </source>
</evidence>
<dbReference type="GO" id="GO:0003700">
    <property type="term" value="F:DNA-binding transcription factor activity"/>
    <property type="evidence" value="ECO:0007669"/>
    <property type="project" value="InterPro"/>
</dbReference>
<dbReference type="PROSITE" id="PS51257">
    <property type="entry name" value="PROKAR_LIPOPROTEIN"/>
    <property type="match status" value="1"/>
</dbReference>
<comment type="catalytic activity">
    <reaction evidence="1">
        <text>ATP + protein L-histidine = ADP + protein N-phospho-L-histidine.</text>
        <dbReference type="EC" id="2.7.13.3"/>
    </reaction>
</comment>
<dbReference type="AlphaFoldDB" id="A0A0M9VHL3"/>
<dbReference type="Pfam" id="PF00512">
    <property type="entry name" value="HisKA"/>
    <property type="match status" value="1"/>
</dbReference>
<evidence type="ECO:0000256" key="9">
    <source>
        <dbReference type="PROSITE-ProRule" id="PRU00169"/>
    </source>
</evidence>
<keyword evidence="15" id="KW-1185">Reference proteome</keyword>
<dbReference type="InterPro" id="IPR018060">
    <property type="entry name" value="HTH_AraC"/>
</dbReference>
<dbReference type="InterPro" id="IPR005467">
    <property type="entry name" value="His_kinase_dom"/>
</dbReference>
<keyword evidence="8" id="KW-0804">Transcription</keyword>
<evidence type="ECO:0000256" key="3">
    <source>
        <dbReference type="ARBA" id="ARBA00022553"/>
    </source>
</evidence>
<dbReference type="SMART" id="SM00388">
    <property type="entry name" value="HisKA"/>
    <property type="match status" value="1"/>
</dbReference>
<evidence type="ECO:0000256" key="8">
    <source>
        <dbReference type="ARBA" id="ARBA00023163"/>
    </source>
</evidence>
<gene>
    <name evidence="14" type="ORF">AM493_06315</name>
</gene>
<dbReference type="GO" id="GO:0043565">
    <property type="term" value="F:sequence-specific DNA binding"/>
    <property type="evidence" value="ECO:0007669"/>
    <property type="project" value="InterPro"/>
</dbReference>
<keyword evidence="6" id="KW-0805">Transcription regulation</keyword>
<accession>A0A0M9VHL3</accession>
<dbReference type="Pfam" id="PF00072">
    <property type="entry name" value="Response_reg"/>
    <property type="match status" value="1"/>
</dbReference>
<keyword evidence="10" id="KW-1133">Transmembrane helix</keyword>
<dbReference type="FunFam" id="3.30.565.10:FF:000006">
    <property type="entry name" value="Sensor histidine kinase WalK"/>
    <property type="match status" value="1"/>
</dbReference>
<dbReference type="CDD" id="cd06308">
    <property type="entry name" value="PBP1_sensor_kinase-like"/>
    <property type="match status" value="1"/>
</dbReference>
<dbReference type="STRING" id="1202724.AM493_06315"/>
<evidence type="ECO:0000256" key="1">
    <source>
        <dbReference type="ARBA" id="ARBA00000085"/>
    </source>
</evidence>
<dbReference type="Gene3D" id="1.10.10.60">
    <property type="entry name" value="Homeodomain-like"/>
    <property type="match status" value="2"/>
</dbReference>
<dbReference type="CDD" id="cd00075">
    <property type="entry name" value="HATPase"/>
    <property type="match status" value="1"/>
</dbReference>
<dbReference type="PRINTS" id="PR00344">
    <property type="entry name" value="BCTRLSENSOR"/>
</dbReference>
<dbReference type="InterPro" id="IPR025997">
    <property type="entry name" value="SBP_2_dom"/>
</dbReference>
<keyword evidence="5" id="KW-0418">Kinase</keyword>
<dbReference type="PROSITE" id="PS50109">
    <property type="entry name" value="HIS_KIN"/>
    <property type="match status" value="1"/>
</dbReference>
<dbReference type="SUPFAM" id="SSF46689">
    <property type="entry name" value="Homeodomain-like"/>
    <property type="match status" value="1"/>
</dbReference>
<protein>
    <recommendedName>
        <fullName evidence="2">histidine kinase</fullName>
        <ecNumber evidence="2">2.7.13.3</ecNumber>
    </recommendedName>
</protein>
<dbReference type="PATRIC" id="fig|1202724.3.peg.1310"/>